<dbReference type="GO" id="GO:0030896">
    <property type="term" value="C:checkpoint clamp complex"/>
    <property type="evidence" value="ECO:0007669"/>
    <property type="project" value="UniProtKB-UniRule"/>
</dbReference>
<feature type="compositionally biased region" description="Basic and acidic residues" evidence="7">
    <location>
        <begin position="332"/>
        <end position="348"/>
    </location>
</feature>
<dbReference type="RefSeq" id="XP_003683509.1">
    <property type="nucleotide sequence ID" value="XM_003683461.1"/>
</dbReference>
<keyword evidence="3 6" id="KW-0227">DNA damage</keyword>
<dbReference type="eggNOG" id="KOG3194">
    <property type="taxonomic scope" value="Eukaryota"/>
</dbReference>
<evidence type="ECO:0000256" key="4">
    <source>
        <dbReference type="ARBA" id="ARBA00023204"/>
    </source>
</evidence>
<dbReference type="FunCoup" id="G9A0A4">
    <property type="interactions" value="208"/>
</dbReference>
<dbReference type="HOGENOM" id="CLU_057555_0_0_1"/>
<sequence length="394" mass="44537">MRGNGTIFAASTVHLDHITTALSCLTPFGTKEEIVIFIDADGLSFVRELNHVMRIQLFLSRELFMSYTYEGPTDEQTKVCVKINHLLDSFSVANRNIDDVVECTMSYDGYGSPFLLIFEDSTISERAEYSTYVTHGIDEKGLELDRDKVKFECIIKGDVLYAAMCDLKETGCKECYLYVKSDEDGDHTFAIVSRSGLGLSKIKLPSTKSILEKLEVYGTDYETLVHGKPVVANFDFNLFDKIRMSVRIASKVLFRMDSYGNLSVNILSQTGDVIVTDTRAMANRSRSFGNRQVQLPRDYPGIVVEVNLIEKDHYDEASARELESLMETNELGEPKRTSRKRPREDVDIRQPTSDSDMASHVDMQESNGKNKSPSSTNELPLFFNRKTNCIPHIM</sequence>
<evidence type="ECO:0000256" key="2">
    <source>
        <dbReference type="ARBA" id="ARBA00010991"/>
    </source>
</evidence>
<feature type="compositionally biased region" description="Polar residues" evidence="7">
    <location>
        <begin position="364"/>
        <end position="378"/>
    </location>
</feature>
<evidence type="ECO:0000256" key="1">
    <source>
        <dbReference type="ARBA" id="ARBA00004123"/>
    </source>
</evidence>
<dbReference type="OrthoDB" id="337581at2759"/>
<protein>
    <recommendedName>
        <fullName evidence="6">DNA damage checkpoint control protein RAD17</fullName>
    </recommendedName>
</protein>
<dbReference type="PANTHER" id="PTHR10870">
    <property type="entry name" value="CELL CYCLE CHECKPOINT PROTEIN RAD1"/>
    <property type="match status" value="1"/>
</dbReference>
<dbReference type="Pfam" id="PF02144">
    <property type="entry name" value="Rad1"/>
    <property type="match status" value="1"/>
</dbReference>
<dbReference type="GO" id="GO:0003684">
    <property type="term" value="F:damaged DNA binding"/>
    <property type="evidence" value="ECO:0007669"/>
    <property type="project" value="UniProtKB-UniRule"/>
</dbReference>
<organism evidence="8 9">
    <name type="scientific">Torulaspora delbrueckii</name>
    <name type="common">Yeast</name>
    <name type="synonym">Candida colliculosa</name>
    <dbReference type="NCBI Taxonomy" id="4950"/>
    <lineage>
        <taxon>Eukaryota</taxon>
        <taxon>Fungi</taxon>
        <taxon>Dikarya</taxon>
        <taxon>Ascomycota</taxon>
        <taxon>Saccharomycotina</taxon>
        <taxon>Saccharomycetes</taxon>
        <taxon>Saccharomycetales</taxon>
        <taxon>Saccharomycetaceae</taxon>
        <taxon>Torulaspora</taxon>
    </lineage>
</organism>
<dbReference type="InterPro" id="IPR003021">
    <property type="entry name" value="Rad1_Rec1_Rad17"/>
</dbReference>
<evidence type="ECO:0000313" key="9">
    <source>
        <dbReference type="Proteomes" id="UP000005627"/>
    </source>
</evidence>
<dbReference type="EMBL" id="HE616749">
    <property type="protein sequence ID" value="CCE94298.1"/>
    <property type="molecule type" value="Genomic_DNA"/>
</dbReference>
<keyword evidence="5 6" id="KW-0539">Nucleus</keyword>
<dbReference type="GeneID" id="11501699"/>
<keyword evidence="6" id="KW-0540">Nuclease</keyword>
<dbReference type="GO" id="GO:0003690">
    <property type="term" value="F:double-stranded DNA binding"/>
    <property type="evidence" value="ECO:0007669"/>
    <property type="project" value="EnsemblFungi"/>
</dbReference>
<keyword evidence="4 6" id="KW-0234">DNA repair</keyword>
<reference evidence="8 9" key="1">
    <citation type="journal article" date="2011" name="Proc. Natl. Acad. Sci. U.S.A.">
        <title>Evolutionary erosion of yeast sex chromosomes by mating-type switching accidents.</title>
        <authorList>
            <person name="Gordon J.L."/>
            <person name="Armisen D."/>
            <person name="Proux-Wera E."/>
            <person name="Oheigeartaigh S.S."/>
            <person name="Byrne K.P."/>
            <person name="Wolfe K.H."/>
        </authorList>
    </citation>
    <scope>NUCLEOTIDE SEQUENCE [LARGE SCALE GENOMIC DNA]</scope>
    <source>
        <strain evidence="9">ATCC 10662 / CBS 1146 / NBRC 0425 / NCYC 2629 / NRRL Y-866</strain>
    </source>
</reference>
<comment type="function">
    <text evidence="6">Component of the checkpoint clamp complex involved in the surveillance mechanism that allows the DNA repair pathways to act to restore the integrity of the DNA prior to DNA synthesis or separation of the replicated chromosomes.</text>
</comment>
<dbReference type="PRINTS" id="PR01245">
    <property type="entry name" value="RAD1REC1"/>
</dbReference>
<dbReference type="Proteomes" id="UP000005627">
    <property type="component" value="Chromosome 8"/>
</dbReference>
<dbReference type="GO" id="GO:0006302">
    <property type="term" value="P:double-strand break repair"/>
    <property type="evidence" value="ECO:0007669"/>
    <property type="project" value="UniProtKB-UniRule"/>
</dbReference>
<dbReference type="GO" id="GO:0007131">
    <property type="term" value="P:reciprocal meiotic recombination"/>
    <property type="evidence" value="ECO:0007669"/>
    <property type="project" value="EnsemblFungi"/>
</dbReference>
<evidence type="ECO:0000256" key="5">
    <source>
        <dbReference type="ARBA" id="ARBA00023242"/>
    </source>
</evidence>
<keyword evidence="6" id="KW-0378">Hydrolase</keyword>
<dbReference type="PANTHER" id="PTHR10870:SF0">
    <property type="entry name" value="CELL CYCLE CHECKPOINT PROTEIN RAD1"/>
    <property type="match status" value="1"/>
</dbReference>
<feature type="region of interest" description="Disordered" evidence="7">
    <location>
        <begin position="325"/>
        <end position="380"/>
    </location>
</feature>
<dbReference type="AlphaFoldDB" id="G9A0A4"/>
<name>G9A0A4_TORDE</name>
<dbReference type="Gene3D" id="3.70.10.10">
    <property type="match status" value="1"/>
</dbReference>
<dbReference type="GO" id="GO:0004518">
    <property type="term" value="F:nuclease activity"/>
    <property type="evidence" value="ECO:0007669"/>
    <property type="project" value="UniProtKB-KW"/>
</dbReference>
<evidence type="ECO:0000256" key="6">
    <source>
        <dbReference type="PIRNR" id="PIRNR011769"/>
    </source>
</evidence>
<proteinExistence type="inferred from homology"/>
<keyword evidence="6" id="KW-0238">DNA-binding</keyword>
<dbReference type="GO" id="GO:0016787">
    <property type="term" value="F:hydrolase activity"/>
    <property type="evidence" value="ECO:0007669"/>
    <property type="project" value="UniProtKB-KW"/>
</dbReference>
<gene>
    <name evidence="8" type="primary">TDEL0H04390</name>
    <name evidence="8" type="ORF">TDEL_0H04390</name>
</gene>
<evidence type="ECO:0000256" key="3">
    <source>
        <dbReference type="ARBA" id="ARBA00022763"/>
    </source>
</evidence>
<evidence type="ECO:0000256" key="7">
    <source>
        <dbReference type="SAM" id="MobiDB-lite"/>
    </source>
</evidence>
<keyword evidence="9" id="KW-1185">Reference proteome</keyword>
<dbReference type="GO" id="GO:0000077">
    <property type="term" value="P:DNA damage checkpoint signaling"/>
    <property type="evidence" value="ECO:0007669"/>
    <property type="project" value="UniProtKB-UniRule"/>
</dbReference>
<dbReference type="STRING" id="1076872.G9A0A4"/>
<comment type="subcellular location">
    <subcellularLocation>
        <location evidence="1 6">Nucleus</location>
    </subcellularLocation>
</comment>
<evidence type="ECO:0000313" key="8">
    <source>
        <dbReference type="EMBL" id="CCE94298.1"/>
    </source>
</evidence>
<accession>G9A0A4</accession>
<dbReference type="InParanoid" id="G9A0A4"/>
<dbReference type="PIRSF" id="PIRSF011769">
    <property type="entry name" value="Cell_cycle_RAD17"/>
    <property type="match status" value="1"/>
</dbReference>
<dbReference type="InterPro" id="IPR016587">
    <property type="entry name" value="Rad17"/>
</dbReference>
<comment type="similarity">
    <text evidence="2 6">Belongs to the rad1 family.</text>
</comment>
<dbReference type="KEGG" id="tdl:TDEL_0H04390"/>